<protein>
    <submittedName>
        <fullName evidence="1">Uncharacterized protein</fullName>
    </submittedName>
</protein>
<organism evidence="1 2">
    <name type="scientific">Schistosoma margrebowiei</name>
    <dbReference type="NCBI Taxonomy" id="48269"/>
    <lineage>
        <taxon>Eukaryota</taxon>
        <taxon>Metazoa</taxon>
        <taxon>Spiralia</taxon>
        <taxon>Lophotrochozoa</taxon>
        <taxon>Platyhelminthes</taxon>
        <taxon>Trematoda</taxon>
        <taxon>Digenea</taxon>
        <taxon>Strigeidida</taxon>
        <taxon>Schistosomatoidea</taxon>
        <taxon>Schistosomatidae</taxon>
        <taxon>Schistosoma</taxon>
    </lineage>
</organism>
<dbReference type="GO" id="GO:0005096">
    <property type="term" value="F:GTPase activator activity"/>
    <property type="evidence" value="ECO:0007669"/>
    <property type="project" value="InterPro"/>
</dbReference>
<dbReference type="PROSITE" id="PS50238">
    <property type="entry name" value="RHOGAP"/>
    <property type="match status" value="1"/>
</dbReference>
<proteinExistence type="predicted"/>
<dbReference type="PANTHER" id="PTHR12783:SF5">
    <property type="entry name" value="RALA-BINDING PROTEIN 1"/>
    <property type="match status" value="1"/>
</dbReference>
<name>A0A183MUA7_9TREM</name>
<dbReference type="EMBL" id="UZAI01018027">
    <property type="protein sequence ID" value="VDP32332.1"/>
    <property type="molecule type" value="Genomic_DNA"/>
</dbReference>
<dbReference type="AlphaFoldDB" id="A0A183MUA7"/>
<dbReference type="SUPFAM" id="SSF48350">
    <property type="entry name" value="GTPase activation domain, GAP"/>
    <property type="match status" value="1"/>
</dbReference>
<dbReference type="InterPro" id="IPR000198">
    <property type="entry name" value="RhoGAP_dom"/>
</dbReference>
<dbReference type="Gene3D" id="1.10.555.10">
    <property type="entry name" value="Rho GTPase activation protein"/>
    <property type="match status" value="1"/>
</dbReference>
<dbReference type="InterPro" id="IPR008936">
    <property type="entry name" value="Rho_GTPase_activation_prot"/>
</dbReference>
<dbReference type="STRING" id="48269.A0A183MUA7"/>
<evidence type="ECO:0000313" key="1">
    <source>
        <dbReference type="EMBL" id="VDP32332.1"/>
    </source>
</evidence>
<keyword evidence="2" id="KW-1185">Reference proteome</keyword>
<dbReference type="Pfam" id="PF00620">
    <property type="entry name" value="RhoGAP"/>
    <property type="match status" value="1"/>
</dbReference>
<dbReference type="PANTHER" id="PTHR12783">
    <property type="entry name" value="RALA BINDING PROTEIN 1 RALBP1"/>
    <property type="match status" value="1"/>
</dbReference>
<dbReference type="Proteomes" id="UP000277204">
    <property type="component" value="Unassembled WGS sequence"/>
</dbReference>
<dbReference type="GO" id="GO:0031267">
    <property type="term" value="F:small GTPase binding"/>
    <property type="evidence" value="ECO:0007669"/>
    <property type="project" value="InterPro"/>
</dbReference>
<dbReference type="InterPro" id="IPR039767">
    <property type="entry name" value="RALBP1"/>
</dbReference>
<dbReference type="GO" id="GO:0007264">
    <property type="term" value="P:small GTPase-mediated signal transduction"/>
    <property type="evidence" value="ECO:0007669"/>
    <property type="project" value="InterPro"/>
</dbReference>
<accession>A0A183MUA7</accession>
<gene>
    <name evidence="1" type="ORF">SMRZ_LOCUS19632</name>
</gene>
<evidence type="ECO:0000313" key="2">
    <source>
        <dbReference type="Proteomes" id="UP000277204"/>
    </source>
</evidence>
<sequence length="76" mass="8651">MPLDIACNRNPSHDGIVLPAFFRHCIDYIEQYGLSSEGIYRVRIHFLFNIYLHSEIVILPSNTMVRSSVGRVSSPS</sequence>
<reference evidence="1 2" key="1">
    <citation type="submission" date="2018-11" db="EMBL/GenBank/DDBJ databases">
        <authorList>
            <consortium name="Pathogen Informatics"/>
        </authorList>
    </citation>
    <scope>NUCLEOTIDE SEQUENCE [LARGE SCALE GENOMIC DNA]</scope>
    <source>
        <strain evidence="1 2">Zambia</strain>
    </source>
</reference>